<evidence type="ECO:0000259" key="7">
    <source>
        <dbReference type="Pfam" id="PF01694"/>
    </source>
</evidence>
<reference evidence="8" key="1">
    <citation type="submission" date="2014-11" db="EMBL/GenBank/DDBJ databases">
        <authorList>
            <person name="Malar M.C."/>
            <person name="Sen D."/>
            <person name="Tripathy S."/>
        </authorList>
    </citation>
    <scope>NUCLEOTIDE SEQUENCE</scope>
    <source>
        <strain evidence="8">BDU141951</strain>
    </source>
</reference>
<organism evidence="8">
    <name type="scientific">Lyngbya confervoides BDU141951</name>
    <dbReference type="NCBI Taxonomy" id="1574623"/>
    <lineage>
        <taxon>Bacteria</taxon>
        <taxon>Bacillati</taxon>
        <taxon>Cyanobacteriota</taxon>
        <taxon>Cyanophyceae</taxon>
        <taxon>Oscillatoriophycideae</taxon>
        <taxon>Oscillatoriales</taxon>
        <taxon>Microcoleaceae</taxon>
        <taxon>Lyngbya</taxon>
    </lineage>
</organism>
<keyword evidence="6" id="KW-0472">Membrane</keyword>
<dbReference type="GO" id="GO:0016020">
    <property type="term" value="C:membrane"/>
    <property type="evidence" value="ECO:0007669"/>
    <property type="project" value="UniProtKB-SubCell"/>
</dbReference>
<dbReference type="PANTHER" id="PTHR43731:SF14">
    <property type="entry name" value="PRESENILIN-ASSOCIATED RHOMBOID-LIKE PROTEIN, MITOCHONDRIAL"/>
    <property type="match status" value="1"/>
</dbReference>
<dbReference type="EMBL" id="JTHE02000002">
    <property type="protein sequence ID" value="NEV65711.1"/>
    <property type="molecule type" value="Genomic_DNA"/>
</dbReference>
<name>A0A0C1UXY8_9CYAN</name>
<keyword evidence="8" id="KW-0645">Protease</keyword>
<keyword evidence="3" id="KW-0812">Transmembrane</keyword>
<dbReference type="InterPro" id="IPR050925">
    <property type="entry name" value="Rhomboid_protease_S54"/>
</dbReference>
<dbReference type="FunFam" id="1.20.1540.10:FF:000027">
    <property type="entry name" value="Rhomboid family intramembrane serine protease"/>
    <property type="match status" value="1"/>
</dbReference>
<dbReference type="PANTHER" id="PTHR43731">
    <property type="entry name" value="RHOMBOID PROTEASE"/>
    <property type="match status" value="1"/>
</dbReference>
<comment type="similarity">
    <text evidence="2">Belongs to the peptidase S54 family.</text>
</comment>
<comment type="caution">
    <text evidence="8">The sequence shown here is derived from an EMBL/GenBank/DDBJ whole genome shotgun (WGS) entry which is preliminary data.</text>
</comment>
<reference evidence="8" key="3">
    <citation type="submission" date="2020-02" db="EMBL/GenBank/DDBJ databases">
        <authorList>
            <person name="Sarangi A.N."/>
            <person name="Ghosh S."/>
            <person name="Mukherjee M."/>
            <person name="Tripathy S."/>
        </authorList>
    </citation>
    <scope>NUCLEOTIDE SEQUENCE</scope>
    <source>
        <strain evidence="8">BDU141951</strain>
    </source>
</reference>
<comment type="subcellular location">
    <subcellularLocation>
        <location evidence="1">Membrane</location>
        <topology evidence="1">Multi-pass membrane protein</topology>
    </subcellularLocation>
</comment>
<dbReference type="GO" id="GO:0004252">
    <property type="term" value="F:serine-type endopeptidase activity"/>
    <property type="evidence" value="ECO:0007669"/>
    <property type="project" value="InterPro"/>
</dbReference>
<evidence type="ECO:0000256" key="2">
    <source>
        <dbReference type="ARBA" id="ARBA00009045"/>
    </source>
</evidence>
<evidence type="ECO:0000256" key="4">
    <source>
        <dbReference type="ARBA" id="ARBA00022801"/>
    </source>
</evidence>
<reference evidence="8" key="2">
    <citation type="journal article" date="2015" name="Genome Announc.">
        <title>Draft Genome Sequence of Filamentous Marine Cyanobacterium Lyngbya confervoides Strain BDU141951.</title>
        <authorList>
            <person name="Chandrababunaidu M.M."/>
            <person name="Sen D."/>
            <person name="Tripathy S."/>
        </authorList>
    </citation>
    <scope>NUCLEOTIDE SEQUENCE</scope>
    <source>
        <strain evidence="8">BDU141951</strain>
    </source>
</reference>
<dbReference type="InterPro" id="IPR022764">
    <property type="entry name" value="Peptidase_S54_rhomboid_dom"/>
</dbReference>
<keyword evidence="4" id="KW-0378">Hydrolase</keyword>
<gene>
    <name evidence="8" type="ORF">QQ91_001100</name>
</gene>
<proteinExistence type="inferred from homology"/>
<feature type="domain" description="Peptidase S54 rhomboid" evidence="7">
    <location>
        <begin position="69"/>
        <end position="227"/>
    </location>
</feature>
<dbReference type="InterPro" id="IPR035952">
    <property type="entry name" value="Rhomboid-like_sf"/>
</dbReference>
<evidence type="ECO:0000256" key="6">
    <source>
        <dbReference type="ARBA" id="ARBA00023136"/>
    </source>
</evidence>
<dbReference type="SUPFAM" id="SSF144091">
    <property type="entry name" value="Rhomboid-like"/>
    <property type="match status" value="1"/>
</dbReference>
<dbReference type="Pfam" id="PF01694">
    <property type="entry name" value="Rhomboid"/>
    <property type="match status" value="1"/>
</dbReference>
<dbReference type="Gene3D" id="1.20.1540.10">
    <property type="entry name" value="Rhomboid-like"/>
    <property type="match status" value="1"/>
</dbReference>
<evidence type="ECO:0000256" key="1">
    <source>
        <dbReference type="ARBA" id="ARBA00004141"/>
    </source>
</evidence>
<evidence type="ECO:0000313" key="8">
    <source>
        <dbReference type="EMBL" id="NEV65711.1"/>
    </source>
</evidence>
<protein>
    <submittedName>
        <fullName evidence="8">Rhomboid family intramembrane serine protease</fullName>
    </submittedName>
</protein>
<accession>A0A0C1UXY8</accession>
<dbReference type="AlphaFoldDB" id="A0A0C1UXY8"/>
<keyword evidence="5" id="KW-1133">Transmembrane helix</keyword>
<sequence length="241" mass="26484">MVPLKDDNPIKITPYVTYGLIAVNLLVFLYELTLSPVELMTFFRTWAVVPEQLTQALQAPGGVTIFTVHEWFTLVSAQFMHAGFLHVGGNMLYLWIFGNNVEEELGHARFLFFYLICGVLATLAQWFFGMYSEVPSLGASGAIAGVMGAYIFRFPDVRILTIVPLGFLFLPLRIPAMFYLGIWFLQQAAYGLTSLNAPANIGMAEGGIAYWAHAGGFVFGALIGPLLGLLDNSTEPLSAED</sequence>
<evidence type="ECO:0000256" key="5">
    <source>
        <dbReference type="ARBA" id="ARBA00022989"/>
    </source>
</evidence>
<evidence type="ECO:0000256" key="3">
    <source>
        <dbReference type="ARBA" id="ARBA00022692"/>
    </source>
</evidence>
<dbReference type="GO" id="GO:0006508">
    <property type="term" value="P:proteolysis"/>
    <property type="evidence" value="ECO:0007669"/>
    <property type="project" value="UniProtKB-KW"/>
</dbReference>